<evidence type="ECO:0008006" key="3">
    <source>
        <dbReference type="Google" id="ProtNLM"/>
    </source>
</evidence>
<gene>
    <name evidence="1" type="ORF">MTR67_007499</name>
</gene>
<organism evidence="1 2">
    <name type="scientific">Solanum verrucosum</name>
    <dbReference type="NCBI Taxonomy" id="315347"/>
    <lineage>
        <taxon>Eukaryota</taxon>
        <taxon>Viridiplantae</taxon>
        <taxon>Streptophyta</taxon>
        <taxon>Embryophyta</taxon>
        <taxon>Tracheophyta</taxon>
        <taxon>Spermatophyta</taxon>
        <taxon>Magnoliopsida</taxon>
        <taxon>eudicotyledons</taxon>
        <taxon>Gunneridae</taxon>
        <taxon>Pentapetalae</taxon>
        <taxon>asterids</taxon>
        <taxon>lamiids</taxon>
        <taxon>Solanales</taxon>
        <taxon>Solanaceae</taxon>
        <taxon>Solanoideae</taxon>
        <taxon>Solaneae</taxon>
        <taxon>Solanum</taxon>
    </lineage>
</organism>
<protein>
    <recommendedName>
        <fullName evidence="3">Gag-pol polyprotein</fullName>
    </recommendedName>
</protein>
<reference evidence="1" key="1">
    <citation type="submission" date="2023-08" db="EMBL/GenBank/DDBJ databases">
        <title>A de novo genome assembly of Solanum verrucosum Schlechtendal, a Mexican diploid species geographically isolated from the other diploid A-genome species in potato relatives.</title>
        <authorList>
            <person name="Hosaka K."/>
        </authorList>
    </citation>
    <scope>NUCLEOTIDE SEQUENCE</scope>
    <source>
        <tissue evidence="1">Young leaves</tissue>
    </source>
</reference>
<evidence type="ECO:0000313" key="1">
    <source>
        <dbReference type="EMBL" id="WMV14114.1"/>
    </source>
</evidence>
<proteinExistence type="predicted"/>
<dbReference type="Proteomes" id="UP001234989">
    <property type="component" value="Chromosome 2"/>
</dbReference>
<accession>A0AAF0PZS2</accession>
<dbReference type="AlphaFoldDB" id="A0AAF0PZS2"/>
<name>A0AAF0PZS2_SOLVR</name>
<evidence type="ECO:0000313" key="2">
    <source>
        <dbReference type="Proteomes" id="UP001234989"/>
    </source>
</evidence>
<sequence>MSVLYHPGKANVVANAFSQLSMGSIAHIEDGKKELVRVVHRLARLGVKLFDSTKGGVMVQNGSESSFVDDVKFKQGPLRVLYAMSRLGCTLGSTGFKKDMATRRAYTRRNARENVEQKAPPQAPQAPIDLLAEQVTNAEFKAAFQVLAQAMTAQANREIVVPVNLNVGTAASRGPIRHVTNEGNIVKVNNMGQPLSISQLL</sequence>
<keyword evidence="2" id="KW-1185">Reference proteome</keyword>
<dbReference type="EMBL" id="CP133613">
    <property type="protein sequence ID" value="WMV14114.1"/>
    <property type="molecule type" value="Genomic_DNA"/>
</dbReference>